<name>A0AAN9IAJ2_CLITE</name>
<dbReference type="SUPFAM" id="SSF47661">
    <property type="entry name" value="t-snare proteins"/>
    <property type="match status" value="1"/>
</dbReference>
<evidence type="ECO:0000256" key="2">
    <source>
        <dbReference type="ARBA" id="ARBA00009063"/>
    </source>
</evidence>
<keyword evidence="8 9" id="KW-0472">Membrane</keyword>
<comment type="caution">
    <text evidence="11">The sequence shown here is derived from an EMBL/GenBank/DDBJ whole genome shotgun (WGS) entry which is preliminary data.</text>
</comment>
<sequence length="376" mass="42873">MIVDGGVCRAPINPFSYRYLTLTSFYTIRSINAIAKSNFTESSFCFAQYFGSPLLLPELSLIDISSEMAKARDRTEDFKDAVRHTARSLAYDEAKLASVLASFIVHKPPQKSPFSKAALKTLESIGELEQFLMKHRKDYTDLHRTTEQERDSIEHEVSTFIKTCQEQIDVLKNSINQEEENSKGWLGISAAKSNADTIAHKHGVVLILSERLHSVTTQFDQLRAVRFQDAINRAMPRRKLNRVTKKGSIETSKSGDVELREPADLHSEPLRIQQQLLDDETRALQVELTNLLDTVQETETKMVEMSALNHLMATHVLQQAQQIEHLYEQAVEATKNVELGNRELSQAIQRNSSSRTFLLLFFFVLTFSILFLDWYS</sequence>
<dbReference type="GO" id="GO:0031201">
    <property type="term" value="C:SNARE complex"/>
    <property type="evidence" value="ECO:0007669"/>
    <property type="project" value="TreeGrafter"/>
</dbReference>
<accession>A0AAN9IAJ2</accession>
<evidence type="ECO:0000256" key="8">
    <source>
        <dbReference type="ARBA" id="ARBA00023136"/>
    </source>
</evidence>
<evidence type="ECO:0000256" key="3">
    <source>
        <dbReference type="ARBA" id="ARBA00022448"/>
    </source>
</evidence>
<evidence type="ECO:0000256" key="9">
    <source>
        <dbReference type="SAM" id="Phobius"/>
    </source>
</evidence>
<protein>
    <recommendedName>
        <fullName evidence="10">SNARE-complex protein Syntaxin-18 N-terminal domain-containing protein</fullName>
    </recommendedName>
</protein>
<dbReference type="GO" id="GO:0005783">
    <property type="term" value="C:endoplasmic reticulum"/>
    <property type="evidence" value="ECO:0007669"/>
    <property type="project" value="TreeGrafter"/>
</dbReference>
<evidence type="ECO:0000259" key="10">
    <source>
        <dbReference type="Pfam" id="PF10496"/>
    </source>
</evidence>
<evidence type="ECO:0000256" key="4">
    <source>
        <dbReference type="ARBA" id="ARBA00022692"/>
    </source>
</evidence>
<dbReference type="InterPro" id="IPR010989">
    <property type="entry name" value="SNARE"/>
</dbReference>
<dbReference type="PANTHER" id="PTHR15959:SF0">
    <property type="entry name" value="SYNTAXIN-18"/>
    <property type="match status" value="1"/>
</dbReference>
<dbReference type="FunFam" id="1.20.5.110:FF:000039">
    <property type="entry name" value="Syntaxin-81 like"/>
    <property type="match status" value="1"/>
</dbReference>
<dbReference type="GO" id="GO:0006890">
    <property type="term" value="P:retrograde vesicle-mediated transport, Golgi to endoplasmic reticulum"/>
    <property type="evidence" value="ECO:0007669"/>
    <property type="project" value="TreeGrafter"/>
</dbReference>
<dbReference type="EMBL" id="JAYKXN010000007">
    <property type="protein sequence ID" value="KAK7270939.1"/>
    <property type="molecule type" value="Genomic_DNA"/>
</dbReference>
<comment type="similarity">
    <text evidence="2">Belongs to the syntaxin family.</text>
</comment>
<evidence type="ECO:0000256" key="6">
    <source>
        <dbReference type="ARBA" id="ARBA00022989"/>
    </source>
</evidence>
<evidence type="ECO:0000256" key="7">
    <source>
        <dbReference type="ARBA" id="ARBA00023054"/>
    </source>
</evidence>
<dbReference type="PANTHER" id="PTHR15959">
    <property type="entry name" value="SYNTAXIN-18"/>
    <property type="match status" value="1"/>
</dbReference>
<keyword evidence="3" id="KW-0813">Transport</keyword>
<dbReference type="GO" id="GO:0015031">
    <property type="term" value="P:protein transport"/>
    <property type="evidence" value="ECO:0007669"/>
    <property type="project" value="UniProtKB-KW"/>
</dbReference>
<evidence type="ECO:0000313" key="11">
    <source>
        <dbReference type="EMBL" id="KAK7270939.1"/>
    </source>
</evidence>
<comment type="subcellular location">
    <subcellularLocation>
        <location evidence="1">Membrane</location>
        <topology evidence="1">Single-pass type IV membrane protein</topology>
    </subcellularLocation>
</comment>
<organism evidence="11 12">
    <name type="scientific">Clitoria ternatea</name>
    <name type="common">Butterfly pea</name>
    <dbReference type="NCBI Taxonomy" id="43366"/>
    <lineage>
        <taxon>Eukaryota</taxon>
        <taxon>Viridiplantae</taxon>
        <taxon>Streptophyta</taxon>
        <taxon>Embryophyta</taxon>
        <taxon>Tracheophyta</taxon>
        <taxon>Spermatophyta</taxon>
        <taxon>Magnoliopsida</taxon>
        <taxon>eudicotyledons</taxon>
        <taxon>Gunneridae</taxon>
        <taxon>Pentapetalae</taxon>
        <taxon>rosids</taxon>
        <taxon>fabids</taxon>
        <taxon>Fabales</taxon>
        <taxon>Fabaceae</taxon>
        <taxon>Papilionoideae</taxon>
        <taxon>50 kb inversion clade</taxon>
        <taxon>NPAAA clade</taxon>
        <taxon>indigoferoid/millettioid clade</taxon>
        <taxon>Phaseoleae</taxon>
        <taxon>Clitoria</taxon>
    </lineage>
</organism>
<reference evidence="11 12" key="1">
    <citation type="submission" date="2024-01" db="EMBL/GenBank/DDBJ databases">
        <title>The genomes of 5 underutilized Papilionoideae crops provide insights into root nodulation and disease resistance.</title>
        <authorList>
            <person name="Yuan L."/>
        </authorList>
    </citation>
    <scope>NUCLEOTIDE SEQUENCE [LARGE SCALE GENOMIC DNA]</scope>
    <source>
        <strain evidence="11">LY-2023</strain>
        <tissue evidence="11">Leaf</tissue>
    </source>
</reference>
<dbReference type="Gene3D" id="1.20.5.110">
    <property type="match status" value="1"/>
</dbReference>
<keyword evidence="6 9" id="KW-1133">Transmembrane helix</keyword>
<dbReference type="AlphaFoldDB" id="A0AAN9IAJ2"/>
<dbReference type="Proteomes" id="UP001359559">
    <property type="component" value="Unassembled WGS sequence"/>
</dbReference>
<feature type="domain" description="SNARE-complex protein Syntaxin-18 N-terminal" evidence="10">
    <location>
        <begin position="72"/>
        <end position="153"/>
    </location>
</feature>
<keyword evidence="12" id="KW-1185">Reference proteome</keyword>
<keyword evidence="4 9" id="KW-0812">Transmembrane</keyword>
<evidence type="ECO:0000313" key="12">
    <source>
        <dbReference type="Proteomes" id="UP001359559"/>
    </source>
</evidence>
<feature type="transmembrane region" description="Helical" evidence="9">
    <location>
        <begin position="357"/>
        <end position="375"/>
    </location>
</feature>
<proteinExistence type="inferred from homology"/>
<gene>
    <name evidence="11" type="ORF">RJT34_26475</name>
</gene>
<evidence type="ECO:0000256" key="5">
    <source>
        <dbReference type="ARBA" id="ARBA00022927"/>
    </source>
</evidence>
<evidence type="ECO:0000256" key="1">
    <source>
        <dbReference type="ARBA" id="ARBA00004211"/>
    </source>
</evidence>
<dbReference type="InterPro" id="IPR019529">
    <property type="entry name" value="Syntaxin-18_N"/>
</dbReference>
<keyword evidence="5" id="KW-0653">Protein transport</keyword>
<dbReference type="Pfam" id="PF10496">
    <property type="entry name" value="Syntaxin-18_N"/>
    <property type="match status" value="1"/>
</dbReference>
<keyword evidence="7" id="KW-0175">Coiled coil</keyword>